<proteinExistence type="predicted"/>
<dbReference type="Proteomes" id="UP000016922">
    <property type="component" value="Unassembled WGS sequence"/>
</dbReference>
<dbReference type="AlphaFoldDB" id="S3E6Z2"/>
<dbReference type="HOGENOM" id="CLU_2026969_0_0_1"/>
<evidence type="ECO:0000313" key="3">
    <source>
        <dbReference type="Proteomes" id="UP000016922"/>
    </source>
</evidence>
<accession>S3E6Z2</accession>
<reference evidence="2 3" key="1">
    <citation type="journal article" date="2013" name="BMC Genomics">
        <title>Genomics-driven discovery of the pneumocandin biosynthetic gene cluster in the fungus Glarea lozoyensis.</title>
        <authorList>
            <person name="Chen L."/>
            <person name="Yue Q."/>
            <person name="Zhang X."/>
            <person name="Xiang M."/>
            <person name="Wang C."/>
            <person name="Li S."/>
            <person name="Che Y."/>
            <person name="Ortiz-Lopez F.J."/>
            <person name="Bills G.F."/>
            <person name="Liu X."/>
            <person name="An Z."/>
        </authorList>
    </citation>
    <scope>NUCLEOTIDE SEQUENCE [LARGE SCALE GENOMIC DNA]</scope>
    <source>
        <strain evidence="3">ATCC 20868 / MF5171</strain>
    </source>
</reference>
<protein>
    <submittedName>
        <fullName evidence="2">Uncharacterized protein</fullName>
    </submittedName>
</protein>
<dbReference type="KEGG" id="glz:GLAREA_07141"/>
<gene>
    <name evidence="2" type="ORF">GLAREA_07141</name>
</gene>
<keyword evidence="3" id="KW-1185">Reference proteome</keyword>
<organism evidence="2 3">
    <name type="scientific">Glarea lozoyensis (strain ATCC 20868 / MF5171)</name>
    <dbReference type="NCBI Taxonomy" id="1116229"/>
    <lineage>
        <taxon>Eukaryota</taxon>
        <taxon>Fungi</taxon>
        <taxon>Dikarya</taxon>
        <taxon>Ascomycota</taxon>
        <taxon>Pezizomycotina</taxon>
        <taxon>Leotiomycetes</taxon>
        <taxon>Helotiales</taxon>
        <taxon>Helotiaceae</taxon>
        <taxon>Glarea</taxon>
    </lineage>
</organism>
<dbReference type="GeneID" id="19466194"/>
<feature type="region of interest" description="Disordered" evidence="1">
    <location>
        <begin position="34"/>
        <end position="53"/>
    </location>
</feature>
<dbReference type="RefSeq" id="XP_008079280.1">
    <property type="nucleotide sequence ID" value="XM_008081089.1"/>
</dbReference>
<sequence length="122" mass="13585">MSVLLRQDCIVEVSKRTAVSHPVANIDIGAVTRRRANNDEEDEYEEVGPSYLPPAARREGAPAFVRVSLKTFGVTGMIVDSESRLLPEKIFRYDALLENLLCRAINQYDSLKQTGSQCGIDE</sequence>
<dbReference type="EMBL" id="KE145357">
    <property type="protein sequence ID" value="EPE34128.1"/>
    <property type="molecule type" value="Genomic_DNA"/>
</dbReference>
<name>S3E6Z2_GLAL2</name>
<evidence type="ECO:0000256" key="1">
    <source>
        <dbReference type="SAM" id="MobiDB-lite"/>
    </source>
</evidence>
<evidence type="ECO:0000313" key="2">
    <source>
        <dbReference type="EMBL" id="EPE34128.1"/>
    </source>
</evidence>